<feature type="domain" description="Partial AB-hydrolase lipase" evidence="3">
    <location>
        <begin position="82"/>
        <end position="142"/>
    </location>
</feature>
<sequence>MTEIKSYLLAVALVSIVQLLMPQIPGVNGKLKGVRYYGNKLDWSEESDNLIDTIDNQIGSDIGFSDVEVIASHNPDEDLSTPELVRKYGYPAETHEVTTQDGFILTLHRIPHGRNDNSSDKKRPPILLHHGLFCSSADWIMNTVDKALGYQLADLGYDVWLANSRGNVYSRKHVSLTPDQPQFWDFSFHEIGYYDLPAYIDYILTNTGEPELFYIGHSMGTIAFWILMSEHPEYNSKIHSMFAMGPVAFLNGTVSPIHYLADISTELRAAEALFGDREFLPQNGVVSKLHKTVCEEKFLKSLICENILFLMCGFDRAQLNETMLPVIVAHTPAGTSSHTVIHFLQLMKSGKFRQFDFGKRHNKKRYGSEQPPEYDLKKVTTKVALFYGQNDWLAVPKDVLELSKALPNVVVTYKVKLEAFNHLDFLYAVDINKLLYNDLLKLLKEI</sequence>
<evidence type="ECO:0000256" key="2">
    <source>
        <dbReference type="SAM" id="SignalP"/>
    </source>
</evidence>
<dbReference type="InterPro" id="IPR006693">
    <property type="entry name" value="AB_hydrolase_lipase"/>
</dbReference>
<dbReference type="InterPro" id="IPR025483">
    <property type="entry name" value="Lipase_euk"/>
</dbReference>
<gene>
    <name evidence="4" type="ORF">ODALV1_LOCUS18860</name>
</gene>
<evidence type="ECO:0000313" key="5">
    <source>
        <dbReference type="Proteomes" id="UP001642540"/>
    </source>
</evidence>
<feature type="signal peptide" evidence="2">
    <location>
        <begin position="1"/>
        <end position="29"/>
    </location>
</feature>
<name>A0ABP1RBY6_9HEXA</name>
<dbReference type="Proteomes" id="UP001642540">
    <property type="component" value="Unassembled WGS sequence"/>
</dbReference>
<keyword evidence="2" id="KW-0732">Signal</keyword>
<organism evidence="4 5">
    <name type="scientific">Orchesella dallaii</name>
    <dbReference type="NCBI Taxonomy" id="48710"/>
    <lineage>
        <taxon>Eukaryota</taxon>
        <taxon>Metazoa</taxon>
        <taxon>Ecdysozoa</taxon>
        <taxon>Arthropoda</taxon>
        <taxon>Hexapoda</taxon>
        <taxon>Collembola</taxon>
        <taxon>Entomobryomorpha</taxon>
        <taxon>Entomobryoidea</taxon>
        <taxon>Orchesellidae</taxon>
        <taxon>Orchesellinae</taxon>
        <taxon>Orchesella</taxon>
    </lineage>
</organism>
<feature type="chain" id="PRO_5046491911" description="Partial AB-hydrolase lipase domain-containing protein" evidence="2">
    <location>
        <begin position="30"/>
        <end position="446"/>
    </location>
</feature>
<comment type="caution">
    <text evidence="4">The sequence shown here is derived from an EMBL/GenBank/DDBJ whole genome shotgun (WGS) entry which is preliminary data.</text>
</comment>
<comment type="similarity">
    <text evidence="1">Belongs to the AB hydrolase superfamily. Lipase family.</text>
</comment>
<dbReference type="PANTHER" id="PTHR11005">
    <property type="entry name" value="LYSOSOMAL ACID LIPASE-RELATED"/>
    <property type="match status" value="1"/>
</dbReference>
<dbReference type="Pfam" id="PF04083">
    <property type="entry name" value="Abhydro_lipase"/>
    <property type="match status" value="1"/>
</dbReference>
<evidence type="ECO:0000256" key="1">
    <source>
        <dbReference type="ARBA" id="ARBA00010701"/>
    </source>
</evidence>
<proteinExistence type="inferred from homology"/>
<evidence type="ECO:0000313" key="4">
    <source>
        <dbReference type="EMBL" id="CAL8120119.1"/>
    </source>
</evidence>
<dbReference type="Gene3D" id="3.40.50.1820">
    <property type="entry name" value="alpha/beta hydrolase"/>
    <property type="match status" value="1"/>
</dbReference>
<protein>
    <recommendedName>
        <fullName evidence="3">Partial AB-hydrolase lipase domain-containing protein</fullName>
    </recommendedName>
</protein>
<keyword evidence="5" id="KW-1185">Reference proteome</keyword>
<dbReference type="InterPro" id="IPR029058">
    <property type="entry name" value="AB_hydrolase_fold"/>
</dbReference>
<accession>A0ABP1RBY6</accession>
<dbReference type="EMBL" id="CAXLJM020000062">
    <property type="protein sequence ID" value="CAL8120119.1"/>
    <property type="molecule type" value="Genomic_DNA"/>
</dbReference>
<dbReference type="PIRSF" id="PIRSF000862">
    <property type="entry name" value="Steryl_ester_lip"/>
    <property type="match status" value="1"/>
</dbReference>
<dbReference type="SUPFAM" id="SSF53474">
    <property type="entry name" value="alpha/beta-Hydrolases"/>
    <property type="match status" value="1"/>
</dbReference>
<evidence type="ECO:0000259" key="3">
    <source>
        <dbReference type="Pfam" id="PF04083"/>
    </source>
</evidence>
<reference evidence="4 5" key="1">
    <citation type="submission" date="2024-08" db="EMBL/GenBank/DDBJ databases">
        <authorList>
            <person name="Cucini C."/>
            <person name="Frati F."/>
        </authorList>
    </citation>
    <scope>NUCLEOTIDE SEQUENCE [LARGE SCALE GENOMIC DNA]</scope>
</reference>